<dbReference type="AlphaFoldDB" id="A0A0B0PCM7"/>
<protein>
    <submittedName>
        <fullName evidence="1">Phosphatidylserine decarboxylase proenzyme</fullName>
    </submittedName>
</protein>
<evidence type="ECO:0000313" key="2">
    <source>
        <dbReference type="Proteomes" id="UP000032142"/>
    </source>
</evidence>
<keyword evidence="2" id="KW-1185">Reference proteome</keyword>
<dbReference type="EMBL" id="KN422585">
    <property type="protein sequence ID" value="KHG22700.1"/>
    <property type="molecule type" value="Genomic_DNA"/>
</dbReference>
<proteinExistence type="predicted"/>
<name>A0A0B0PCM7_GOSAR</name>
<gene>
    <name evidence="1" type="ORF">F383_28915</name>
</gene>
<evidence type="ECO:0000313" key="1">
    <source>
        <dbReference type="EMBL" id="KHG22700.1"/>
    </source>
</evidence>
<sequence>MCMRVLEYLLVFQVVQQVIQRLCERIDKYRQASLGIEGTLELDSHYQTNLLGIVNSSILSMACLGTWSFCYMSYWFSQMCCLIMI</sequence>
<organism evidence="1 2">
    <name type="scientific">Gossypium arboreum</name>
    <name type="common">Tree cotton</name>
    <name type="synonym">Gossypium nanking</name>
    <dbReference type="NCBI Taxonomy" id="29729"/>
    <lineage>
        <taxon>Eukaryota</taxon>
        <taxon>Viridiplantae</taxon>
        <taxon>Streptophyta</taxon>
        <taxon>Embryophyta</taxon>
        <taxon>Tracheophyta</taxon>
        <taxon>Spermatophyta</taxon>
        <taxon>Magnoliopsida</taxon>
        <taxon>eudicotyledons</taxon>
        <taxon>Gunneridae</taxon>
        <taxon>Pentapetalae</taxon>
        <taxon>rosids</taxon>
        <taxon>malvids</taxon>
        <taxon>Malvales</taxon>
        <taxon>Malvaceae</taxon>
        <taxon>Malvoideae</taxon>
        <taxon>Gossypium</taxon>
    </lineage>
</organism>
<reference evidence="2" key="1">
    <citation type="submission" date="2014-09" db="EMBL/GenBank/DDBJ databases">
        <authorList>
            <person name="Mudge J."/>
            <person name="Ramaraj T."/>
            <person name="Lindquist I.E."/>
            <person name="Bharti A.K."/>
            <person name="Sundararajan A."/>
            <person name="Cameron C.T."/>
            <person name="Woodward J.E."/>
            <person name="May G.D."/>
            <person name="Brubaker C."/>
            <person name="Broadhvest J."/>
            <person name="Wilkins T.A."/>
        </authorList>
    </citation>
    <scope>NUCLEOTIDE SEQUENCE</scope>
    <source>
        <strain evidence="2">cv. AKA8401</strain>
    </source>
</reference>
<dbReference type="Proteomes" id="UP000032142">
    <property type="component" value="Unassembled WGS sequence"/>
</dbReference>
<accession>A0A0B0PCM7</accession>